<dbReference type="Pfam" id="PF13927">
    <property type="entry name" value="Ig_3"/>
    <property type="match status" value="1"/>
</dbReference>
<dbReference type="SUPFAM" id="SSF48726">
    <property type="entry name" value="Immunoglobulin"/>
    <property type="match status" value="2"/>
</dbReference>
<reference evidence="7" key="1">
    <citation type="submission" date="2023-07" db="EMBL/GenBank/DDBJ databases">
        <authorList>
            <person name="Stuckert A."/>
        </authorList>
    </citation>
    <scope>NUCLEOTIDE SEQUENCE</scope>
</reference>
<feature type="domain" description="Ig-like" evidence="6">
    <location>
        <begin position="169"/>
        <end position="251"/>
    </location>
</feature>
<dbReference type="PANTHER" id="PTHR44427:SF1">
    <property type="entry name" value="CARCINOEMBRYONIC ANTIGEN-RELATED CELL ADHESION MOLECULE 1"/>
    <property type="match status" value="1"/>
</dbReference>
<feature type="transmembrane region" description="Helical" evidence="5">
    <location>
        <begin position="252"/>
        <end position="270"/>
    </location>
</feature>
<dbReference type="PANTHER" id="PTHR44427">
    <property type="entry name" value="CARCINOEMBRYONIC ANTIGEN-RELATED CELL ADHESION MOLECULE 19"/>
    <property type="match status" value="1"/>
</dbReference>
<dbReference type="InterPro" id="IPR013783">
    <property type="entry name" value="Ig-like_fold"/>
</dbReference>
<evidence type="ECO:0000256" key="2">
    <source>
        <dbReference type="ARBA" id="ARBA00023180"/>
    </source>
</evidence>
<evidence type="ECO:0000313" key="7">
    <source>
        <dbReference type="EMBL" id="CAJ0928373.1"/>
    </source>
</evidence>
<feature type="transmembrane region" description="Helical" evidence="5">
    <location>
        <begin position="282"/>
        <end position="306"/>
    </location>
</feature>
<keyword evidence="8" id="KW-1185">Reference proteome</keyword>
<gene>
    <name evidence="7" type="ORF">RIMI_LOCUS3401752</name>
</gene>
<dbReference type="Proteomes" id="UP001176940">
    <property type="component" value="Unassembled WGS sequence"/>
</dbReference>
<dbReference type="InterPro" id="IPR003598">
    <property type="entry name" value="Ig_sub2"/>
</dbReference>
<dbReference type="InterPro" id="IPR013106">
    <property type="entry name" value="Ig_V-set"/>
</dbReference>
<keyword evidence="5" id="KW-0812">Transmembrane</keyword>
<keyword evidence="5" id="KW-0472">Membrane</keyword>
<evidence type="ECO:0000256" key="1">
    <source>
        <dbReference type="ARBA" id="ARBA00022729"/>
    </source>
</evidence>
<comment type="caution">
    <text evidence="7">The sequence shown here is derived from an EMBL/GenBank/DDBJ whole genome shotgun (WGS) entry which is preliminary data.</text>
</comment>
<organism evidence="7 8">
    <name type="scientific">Ranitomeya imitator</name>
    <name type="common">mimic poison frog</name>
    <dbReference type="NCBI Taxonomy" id="111125"/>
    <lineage>
        <taxon>Eukaryota</taxon>
        <taxon>Metazoa</taxon>
        <taxon>Chordata</taxon>
        <taxon>Craniata</taxon>
        <taxon>Vertebrata</taxon>
        <taxon>Euteleostomi</taxon>
        <taxon>Amphibia</taxon>
        <taxon>Batrachia</taxon>
        <taxon>Anura</taxon>
        <taxon>Neobatrachia</taxon>
        <taxon>Hyloidea</taxon>
        <taxon>Dendrobatidae</taxon>
        <taxon>Dendrobatinae</taxon>
        <taxon>Ranitomeya</taxon>
    </lineage>
</organism>
<evidence type="ECO:0000256" key="3">
    <source>
        <dbReference type="ARBA" id="ARBA00023319"/>
    </source>
</evidence>
<evidence type="ECO:0000259" key="6">
    <source>
        <dbReference type="PROSITE" id="PS50835"/>
    </source>
</evidence>
<dbReference type="EMBL" id="CAUEEQ010005102">
    <property type="protein sequence ID" value="CAJ0928373.1"/>
    <property type="molecule type" value="Genomic_DNA"/>
</dbReference>
<dbReference type="Gene3D" id="2.60.40.10">
    <property type="entry name" value="Immunoglobulins"/>
    <property type="match status" value="2"/>
</dbReference>
<evidence type="ECO:0000313" key="8">
    <source>
        <dbReference type="Proteomes" id="UP001176940"/>
    </source>
</evidence>
<dbReference type="SMART" id="SM00409">
    <property type="entry name" value="IG"/>
    <property type="match status" value="2"/>
</dbReference>
<comment type="similarity">
    <text evidence="4">Belongs to the immunoglobulin superfamily. CEA family.</text>
</comment>
<dbReference type="PROSITE" id="PS50835">
    <property type="entry name" value="IG_LIKE"/>
    <property type="match status" value="1"/>
</dbReference>
<protein>
    <recommendedName>
        <fullName evidence="6">Ig-like domain-containing protein</fullName>
    </recommendedName>
</protein>
<evidence type="ECO:0000256" key="5">
    <source>
        <dbReference type="SAM" id="Phobius"/>
    </source>
</evidence>
<evidence type="ECO:0000256" key="4">
    <source>
        <dbReference type="ARBA" id="ARBA00038222"/>
    </source>
</evidence>
<keyword evidence="3" id="KW-0393">Immunoglobulin domain</keyword>
<name>A0ABN9KY22_9NEOB</name>
<dbReference type="InterPro" id="IPR003599">
    <property type="entry name" value="Ig_sub"/>
</dbReference>
<keyword evidence="2" id="KW-0325">Glycoprotein</keyword>
<dbReference type="InterPro" id="IPR007110">
    <property type="entry name" value="Ig-like_dom"/>
</dbReference>
<proteinExistence type="inferred from homology"/>
<keyword evidence="1" id="KW-0732">Signal</keyword>
<dbReference type="InterPro" id="IPR036179">
    <property type="entry name" value="Ig-like_dom_sf"/>
</dbReference>
<dbReference type="InterPro" id="IPR050831">
    <property type="entry name" value="CEA_cell_adhesion"/>
</dbReference>
<accession>A0ABN9KY22</accession>
<dbReference type="Pfam" id="PF07686">
    <property type="entry name" value="V-set"/>
    <property type="match status" value="1"/>
</dbReference>
<keyword evidence="5" id="KW-1133">Transmembrane helix</keyword>
<dbReference type="SMART" id="SM00408">
    <property type="entry name" value="IGc2"/>
    <property type="match status" value="1"/>
</dbReference>
<sequence>MCQKNAALCICVLRCVDDAAPKDANVNVARQTPAYTTDMRGFNLAGVFCLWMTFITGIKIELIPPHPLLNQSVLLHVTHIDGSIRTFSWFRGELARSQYQILSYNKRDNPPESPGPLYFPRVSSFPNASLKISDLHTGDQDNYTVQVSMNDGQDRSTVQLHVYELVIKPFIKASATYAIRDETFRLECGTIHSVKKIQWGRTGKPFPPGVIRSPDNRTITFPNVRPSDAGNYWCEAQNPINKMTSEIYTLSVYLYLSPFFLYPCIAVKGICGSTSDLSAGDISGIIIGTILGLALLAGGFLLILFFQRHKHPAREETGEEEIKQDYPVEYYNVQATTVVRNQKLTNVHLVASSLIVTIVVITKSSYSCLF</sequence>